<proteinExistence type="predicted"/>
<feature type="signal peptide" evidence="1">
    <location>
        <begin position="1"/>
        <end position="24"/>
    </location>
</feature>
<keyword evidence="1" id="KW-0732">Signal</keyword>
<evidence type="ECO:0000313" key="2">
    <source>
        <dbReference type="EMBL" id="PZR51868.1"/>
    </source>
</evidence>
<dbReference type="EMBL" id="QKWH01000015">
    <property type="protein sequence ID" value="PZR51868.1"/>
    <property type="molecule type" value="Genomic_DNA"/>
</dbReference>
<name>A0A2W5XQM5_9MICO</name>
<accession>A0A2W5XQM5</accession>
<organism evidence="2 3">
    <name type="scientific">Xylanimonas oleitrophica</name>
    <dbReference type="NCBI Taxonomy" id="2607479"/>
    <lineage>
        <taxon>Bacteria</taxon>
        <taxon>Bacillati</taxon>
        <taxon>Actinomycetota</taxon>
        <taxon>Actinomycetes</taxon>
        <taxon>Micrococcales</taxon>
        <taxon>Promicromonosporaceae</taxon>
        <taxon>Xylanimonas</taxon>
    </lineage>
</organism>
<comment type="caution">
    <text evidence="2">The sequence shown here is derived from an EMBL/GenBank/DDBJ whole genome shotgun (WGS) entry which is preliminary data.</text>
</comment>
<dbReference type="Proteomes" id="UP000248783">
    <property type="component" value="Unassembled WGS sequence"/>
</dbReference>
<dbReference type="PROSITE" id="PS51257">
    <property type="entry name" value="PROKAR_LIPOPROTEIN"/>
    <property type="match status" value="1"/>
</dbReference>
<reference evidence="2 3" key="1">
    <citation type="submission" date="2018-06" db="EMBL/GenBank/DDBJ databases">
        <title>Whole genome sequencing of a novel hydrocarbon degrading bacterial strain, PW21 isolated from oil contaminated produced water sample.</title>
        <authorList>
            <person name="Nagkirti P."/>
            <person name="Shaikh A."/>
            <person name="Gowdaman V."/>
            <person name="Engineer A.E."/>
            <person name="Dagar S."/>
            <person name="Dhakephalkar P.K."/>
        </authorList>
    </citation>
    <scope>NUCLEOTIDE SEQUENCE [LARGE SCALE GENOMIC DNA]</scope>
    <source>
        <strain evidence="2 3">PW21</strain>
    </source>
</reference>
<keyword evidence="3" id="KW-1185">Reference proteome</keyword>
<evidence type="ECO:0008006" key="4">
    <source>
        <dbReference type="Google" id="ProtNLM"/>
    </source>
</evidence>
<sequence length="186" mass="19607">MAGRAGVLALLSATLLGACTSGGAPEGYDRVEDGWLRVDVPEGWTDTGALNDRWSRSWQDAEGEQGAVQLAAVPAWGTAGSDAASGQLVAEAQVGGYPGFQVENQDWPDLEADTQRWRIDFTYESEDGEPLQGVWWVASDKETSKTVAVQLTGEHLDEEVVTAIGESIAVIDTDATPSGQPSAQAG</sequence>
<dbReference type="AlphaFoldDB" id="A0A2W5XQM5"/>
<evidence type="ECO:0000313" key="3">
    <source>
        <dbReference type="Proteomes" id="UP000248783"/>
    </source>
</evidence>
<protein>
    <recommendedName>
        <fullName evidence="4">DUF4245 domain-containing protein</fullName>
    </recommendedName>
</protein>
<evidence type="ECO:0000256" key="1">
    <source>
        <dbReference type="SAM" id="SignalP"/>
    </source>
</evidence>
<gene>
    <name evidence="2" type="ORF">DNL40_14755</name>
</gene>
<feature type="chain" id="PRO_5038617971" description="DUF4245 domain-containing protein" evidence="1">
    <location>
        <begin position="25"/>
        <end position="186"/>
    </location>
</feature>